<accession>A0ACB8ABY3</accession>
<organism evidence="1 2">
    <name type="scientific">Hygrophoropsis aurantiaca</name>
    <dbReference type="NCBI Taxonomy" id="72124"/>
    <lineage>
        <taxon>Eukaryota</taxon>
        <taxon>Fungi</taxon>
        <taxon>Dikarya</taxon>
        <taxon>Basidiomycota</taxon>
        <taxon>Agaricomycotina</taxon>
        <taxon>Agaricomycetes</taxon>
        <taxon>Agaricomycetidae</taxon>
        <taxon>Boletales</taxon>
        <taxon>Coniophorineae</taxon>
        <taxon>Hygrophoropsidaceae</taxon>
        <taxon>Hygrophoropsis</taxon>
    </lineage>
</organism>
<gene>
    <name evidence="1" type="ORF">BJ138DRAFT_1153320</name>
</gene>
<evidence type="ECO:0000313" key="1">
    <source>
        <dbReference type="EMBL" id="KAH7910232.1"/>
    </source>
</evidence>
<feature type="non-terminal residue" evidence="1">
    <location>
        <position position="285"/>
    </location>
</feature>
<sequence length="285" mass="31793">MPPSHQPTRTEMELDSMTVSALAFLLWELCTTFDAEIDYIWSKPHKSPIKWLFILTRYTAIAVLGMNITIFMNGPPPISCKNLLALQMTMVEMMITLVEFILVLRVVALYNGSLRLRIFLSGLVIVGTAMTMITFVATVNDFEFGDFCSVKRTTIETDFGFTFIITEFIILVLTLVKGVRTLRASESRIPLVEVMLRDGILSYLSCIIVAIPGSLLFAVWHGTIAALLEPWFIAVYSCVGCRLVLNMQLVGSIDHRSHALQSLPVITSQIIIDPSPSGHTIHDAH</sequence>
<dbReference type="EMBL" id="MU267721">
    <property type="protein sequence ID" value="KAH7910232.1"/>
    <property type="molecule type" value="Genomic_DNA"/>
</dbReference>
<keyword evidence="2" id="KW-1185">Reference proteome</keyword>
<name>A0ACB8ABY3_9AGAM</name>
<reference evidence="1" key="1">
    <citation type="journal article" date="2021" name="New Phytol.">
        <title>Evolutionary innovations through gain and loss of genes in the ectomycorrhizal Boletales.</title>
        <authorList>
            <person name="Wu G."/>
            <person name="Miyauchi S."/>
            <person name="Morin E."/>
            <person name="Kuo A."/>
            <person name="Drula E."/>
            <person name="Varga T."/>
            <person name="Kohler A."/>
            <person name="Feng B."/>
            <person name="Cao Y."/>
            <person name="Lipzen A."/>
            <person name="Daum C."/>
            <person name="Hundley H."/>
            <person name="Pangilinan J."/>
            <person name="Johnson J."/>
            <person name="Barry K."/>
            <person name="LaButti K."/>
            <person name="Ng V."/>
            <person name="Ahrendt S."/>
            <person name="Min B."/>
            <person name="Choi I.G."/>
            <person name="Park H."/>
            <person name="Plett J.M."/>
            <person name="Magnuson J."/>
            <person name="Spatafora J.W."/>
            <person name="Nagy L.G."/>
            <person name="Henrissat B."/>
            <person name="Grigoriev I.V."/>
            <person name="Yang Z.L."/>
            <person name="Xu J."/>
            <person name="Martin F.M."/>
        </authorList>
    </citation>
    <scope>NUCLEOTIDE SEQUENCE</scope>
    <source>
        <strain evidence="1">ATCC 28755</strain>
    </source>
</reference>
<comment type="caution">
    <text evidence="1">The sequence shown here is derived from an EMBL/GenBank/DDBJ whole genome shotgun (WGS) entry which is preliminary data.</text>
</comment>
<protein>
    <submittedName>
        <fullName evidence="1">Uncharacterized protein</fullName>
    </submittedName>
</protein>
<dbReference type="Proteomes" id="UP000790377">
    <property type="component" value="Unassembled WGS sequence"/>
</dbReference>
<proteinExistence type="predicted"/>
<evidence type="ECO:0000313" key="2">
    <source>
        <dbReference type="Proteomes" id="UP000790377"/>
    </source>
</evidence>